<feature type="region of interest" description="Disordered" evidence="2">
    <location>
        <begin position="191"/>
        <end position="235"/>
    </location>
</feature>
<proteinExistence type="predicted"/>
<dbReference type="Proteomes" id="UP001349343">
    <property type="component" value="Segment"/>
</dbReference>
<protein>
    <submittedName>
        <fullName evidence="3">Uncharacterized protein</fullName>
    </submittedName>
</protein>
<feature type="coiled-coil region" evidence="1">
    <location>
        <begin position="72"/>
        <end position="103"/>
    </location>
</feature>
<accession>A0ABZ0Z178</accession>
<reference evidence="3 4" key="1">
    <citation type="submission" date="2023-11" db="EMBL/GenBank/DDBJ databases">
        <authorList>
            <person name="Cook R."/>
            <person name="Crisci M."/>
            <person name="Pye H."/>
            <person name="Adriaenssens E."/>
            <person name="Santini J."/>
        </authorList>
    </citation>
    <scope>NUCLEOTIDE SEQUENCE [LARGE SCALE GENOMIC DNA]</scope>
    <source>
        <strain evidence="3">Lak_Megaphage_RVC_JS4_GC31</strain>
    </source>
</reference>
<organism evidence="3 4">
    <name type="scientific">phage Lak_Megaphage_RVC_JS4_GC31</name>
    <dbReference type="NCBI Taxonomy" id="3109228"/>
    <lineage>
        <taxon>Viruses</taxon>
        <taxon>Duplodnaviria</taxon>
        <taxon>Heunggongvirae</taxon>
        <taxon>Uroviricota</taxon>
        <taxon>Caudoviricetes</taxon>
        <taxon>Caudoviricetes code 15 clade</taxon>
    </lineage>
</organism>
<evidence type="ECO:0000313" key="4">
    <source>
        <dbReference type="Proteomes" id="UP001349343"/>
    </source>
</evidence>
<name>A0ABZ0Z178_9CAUD</name>
<evidence type="ECO:0000256" key="1">
    <source>
        <dbReference type="SAM" id="Coils"/>
    </source>
</evidence>
<keyword evidence="4" id="KW-1185">Reference proteome</keyword>
<dbReference type="EMBL" id="OR769222">
    <property type="protein sequence ID" value="WQJ52938.1"/>
    <property type="molecule type" value="Genomic_DNA"/>
</dbReference>
<keyword evidence="1" id="KW-0175">Coiled coil</keyword>
<sequence length="377" mass="42708">MRNNFFDNIDIDEKLFNELKDEYKKLSTVDREDVLKTTNSMVDGICSILGVKDSEKYHITDEQFNDIAETCKETCKERCNEIKDTYKKLKEQCSDKLSNINREDAIVKANNVIESTLKALGVKDVEKFLIDPNDEDLKITVATYGDPDDLTCSDMSGLRCFNESCDTCDGACCNEECECTECKCYNDKDKDPEDQDADNGVDSPVKSNIPRINLDLSSRNKKNNTNTESSKEQCAKELKDGNTFISANLYNTESNNVKMNNPLRSEVKKRLQAEAKQAADDIAKIKAIKKTLETKIISLLEDNKTHNYVIHPKTEKAPSAVEVTLEDITSNIRNNVYILAEIESELKTLYDFPEVHINVTDTDDADFVNLTVFMVLE</sequence>
<evidence type="ECO:0000256" key="2">
    <source>
        <dbReference type="SAM" id="MobiDB-lite"/>
    </source>
</evidence>
<feature type="coiled-coil region" evidence="1">
    <location>
        <begin position="268"/>
        <end position="295"/>
    </location>
</feature>
<evidence type="ECO:0000313" key="3">
    <source>
        <dbReference type="EMBL" id="WQJ52938.1"/>
    </source>
</evidence>